<feature type="transmembrane region" description="Helical" evidence="2">
    <location>
        <begin position="44"/>
        <end position="70"/>
    </location>
</feature>
<gene>
    <name evidence="3" type="ORF">PPNO1_LOCUS3197</name>
</gene>
<feature type="transmembrane region" description="Helical" evidence="2">
    <location>
        <begin position="242"/>
        <end position="264"/>
    </location>
</feature>
<feature type="transmembrane region" description="Helical" evidence="2">
    <location>
        <begin position="90"/>
        <end position="111"/>
    </location>
</feature>
<evidence type="ECO:0000313" key="3">
    <source>
        <dbReference type="EMBL" id="CAI4213450.1"/>
    </source>
</evidence>
<accession>A0A9P1M9M2</accession>
<dbReference type="Proteomes" id="UP000838763">
    <property type="component" value="Unassembled WGS sequence"/>
</dbReference>
<keyword evidence="2" id="KW-1133">Transmembrane helix</keyword>
<feature type="compositionally biased region" description="Low complexity" evidence="1">
    <location>
        <begin position="339"/>
        <end position="357"/>
    </location>
</feature>
<evidence type="ECO:0000256" key="1">
    <source>
        <dbReference type="SAM" id="MobiDB-lite"/>
    </source>
</evidence>
<evidence type="ECO:0000313" key="4">
    <source>
        <dbReference type="Proteomes" id="UP000838763"/>
    </source>
</evidence>
<comment type="caution">
    <text evidence="3">The sequence shown here is derived from an EMBL/GenBank/DDBJ whole genome shotgun (WGS) entry which is preliminary data.</text>
</comment>
<dbReference type="OrthoDB" id="5217806at2759"/>
<feature type="transmembrane region" description="Helical" evidence="2">
    <location>
        <begin position="165"/>
        <end position="187"/>
    </location>
</feature>
<feature type="transmembrane region" description="Helical" evidence="2">
    <location>
        <begin position="199"/>
        <end position="222"/>
    </location>
</feature>
<keyword evidence="2" id="KW-0812">Transmembrane</keyword>
<keyword evidence="4" id="KW-1185">Reference proteome</keyword>
<protein>
    <submittedName>
        <fullName evidence="3">Uncharacterized protein</fullName>
    </submittedName>
</protein>
<feature type="transmembrane region" description="Helical" evidence="2">
    <location>
        <begin position="132"/>
        <end position="153"/>
    </location>
</feature>
<sequence length="366" mass="39035">MSTGSNWAGNAGVTLLLLLVNTGLLLASLFVCRRYGDQARGFITWMKVAFVFFGGQLVFRSAASILYTLYWYDVIYGLSLASTLDVIETAFELVVKGLIIATLGSLARGILYARTSTPAKLATPARISSIAFVVLVTVLSIAFLGLGISYYVGARSITSLHANNIWAALHIIFFLLSLGLLGLGGLIFTKVKTLAHLQLAARCFLVASGFFFVQCLYAVVWIGLYGGLNRSSRTRRAPSYSIIINLIFGVITLFATLVTLFHLARGREKFISTPNTGGYPAPGMQAVPVQYPVQPGAPSAPRRATLNTAAGLRSPQAGQQPGYPQRVAPAALVNDPTRSAPAPTGTISASSTPAPASELSDNQKRQ</sequence>
<dbReference type="AlphaFoldDB" id="A0A9P1M9M2"/>
<proteinExistence type="predicted"/>
<organism evidence="3 4">
    <name type="scientific">Parascedosporium putredinis</name>
    <dbReference type="NCBI Taxonomy" id="1442378"/>
    <lineage>
        <taxon>Eukaryota</taxon>
        <taxon>Fungi</taxon>
        <taxon>Dikarya</taxon>
        <taxon>Ascomycota</taxon>
        <taxon>Pezizomycotina</taxon>
        <taxon>Sordariomycetes</taxon>
        <taxon>Hypocreomycetidae</taxon>
        <taxon>Microascales</taxon>
        <taxon>Microascaceae</taxon>
        <taxon>Parascedosporium</taxon>
    </lineage>
</organism>
<keyword evidence="2" id="KW-0472">Membrane</keyword>
<evidence type="ECO:0000256" key="2">
    <source>
        <dbReference type="SAM" id="Phobius"/>
    </source>
</evidence>
<name>A0A9P1M9M2_9PEZI</name>
<feature type="transmembrane region" description="Helical" evidence="2">
    <location>
        <begin position="12"/>
        <end position="32"/>
    </location>
</feature>
<reference evidence="3" key="1">
    <citation type="submission" date="2022-11" db="EMBL/GenBank/DDBJ databases">
        <authorList>
            <person name="Scott C."/>
            <person name="Bruce N."/>
        </authorList>
    </citation>
    <scope>NUCLEOTIDE SEQUENCE</scope>
</reference>
<dbReference type="EMBL" id="CALLCH030000008">
    <property type="protein sequence ID" value="CAI4213450.1"/>
    <property type="molecule type" value="Genomic_DNA"/>
</dbReference>
<feature type="region of interest" description="Disordered" evidence="1">
    <location>
        <begin position="313"/>
        <end position="366"/>
    </location>
</feature>